<feature type="transmembrane region" description="Helical" evidence="8">
    <location>
        <begin position="388"/>
        <end position="411"/>
    </location>
</feature>
<reference evidence="10 13" key="2">
    <citation type="submission" date="2021-02" db="EMBL/GenBank/DDBJ databases">
        <authorList>
            <person name="Vanwijnsberghe S."/>
        </authorList>
    </citation>
    <scope>NUCLEOTIDE SEQUENCE [LARGE SCALE GENOMIC DNA]</scope>
    <source>
        <strain evidence="10 13">R-69658</strain>
    </source>
</reference>
<dbReference type="Proteomes" id="UP000674425">
    <property type="component" value="Unassembled WGS sequence"/>
</dbReference>
<name>A0A1I7C330_9BURK</name>
<evidence type="ECO:0000256" key="7">
    <source>
        <dbReference type="ARBA" id="ARBA00023136"/>
    </source>
</evidence>
<keyword evidence="6 8" id="KW-1133">Transmembrane helix</keyword>
<keyword evidence="5 8" id="KW-0812">Transmembrane</keyword>
<evidence type="ECO:0000259" key="9">
    <source>
        <dbReference type="PROSITE" id="PS50928"/>
    </source>
</evidence>
<dbReference type="InterPro" id="IPR035906">
    <property type="entry name" value="MetI-like_sf"/>
</dbReference>
<evidence type="ECO:0000256" key="4">
    <source>
        <dbReference type="ARBA" id="ARBA00022475"/>
    </source>
</evidence>
<keyword evidence="3 8" id="KW-0813">Transport</keyword>
<keyword evidence="7 8" id="KW-0472">Membrane</keyword>
<feature type="transmembrane region" description="Helical" evidence="8">
    <location>
        <begin position="209"/>
        <end position="228"/>
    </location>
</feature>
<sequence>MTIAADSTPESNVRLKRELKAAEAKKRAMALLLIAPLAIFLLLIFVVPIGALLTRAAQNPEVMNALPHTLNALSGWDRKALPPDAAYSALAVDLTAIADSDGMGALARRLNVEIPGYRSLVAKSAHAMPFVDDNSKPLTLTPAQMHAKFVELDERWNNVAYWQAIAKNSGAYSPFYLLASLDHKQDGFGHIIETDPEQQIYLHVFSRTFVIGAVVTFFALLLGYPLAYWISTLSDRRANLVMILVLIPFWTSILVRVAAWIVILQSEGLVNKALIASGILHDPLSLLFNRTGVYISMTHILLPFMILPLYSVMKSIPPTYQRAAISLGSHPFAAFWRVYVPQTYPGIGAGALLVFILAIGYYITPALLGGPNDQMVSYYVAYFTNVTINWGMACALGGLLLAATLVLYVIYGRFTRSSLSLG</sequence>
<dbReference type="GO" id="GO:0055085">
    <property type="term" value="P:transmembrane transport"/>
    <property type="evidence" value="ECO:0007669"/>
    <property type="project" value="InterPro"/>
</dbReference>
<dbReference type="Gene3D" id="1.10.3720.10">
    <property type="entry name" value="MetI-like"/>
    <property type="match status" value="1"/>
</dbReference>
<dbReference type="CDD" id="cd06261">
    <property type="entry name" value="TM_PBP2"/>
    <property type="match status" value="1"/>
</dbReference>
<feature type="transmembrane region" description="Helical" evidence="8">
    <location>
        <begin position="347"/>
        <end position="368"/>
    </location>
</feature>
<dbReference type="PANTHER" id="PTHR42929">
    <property type="entry name" value="INNER MEMBRANE ABC TRANSPORTER PERMEASE PROTEIN YDCU-RELATED-RELATED"/>
    <property type="match status" value="1"/>
</dbReference>
<evidence type="ECO:0000313" key="10">
    <source>
        <dbReference type="EMBL" id="CAE6693054.1"/>
    </source>
</evidence>
<evidence type="ECO:0000313" key="13">
    <source>
        <dbReference type="Proteomes" id="UP000674425"/>
    </source>
</evidence>
<reference evidence="11 12" key="1">
    <citation type="submission" date="2016-10" db="EMBL/GenBank/DDBJ databases">
        <authorList>
            <person name="de Groot N.N."/>
        </authorList>
    </citation>
    <scope>NUCLEOTIDE SEQUENCE [LARGE SCALE GENOMIC DNA]</scope>
    <source>
        <strain evidence="11 12">LMG 27731</strain>
    </source>
</reference>
<dbReference type="SUPFAM" id="SSF161098">
    <property type="entry name" value="MetI-like"/>
    <property type="match status" value="1"/>
</dbReference>
<feature type="transmembrane region" description="Helical" evidence="8">
    <location>
        <begin position="293"/>
        <end position="312"/>
    </location>
</feature>
<dbReference type="Pfam" id="PF00528">
    <property type="entry name" value="BPD_transp_1"/>
    <property type="match status" value="1"/>
</dbReference>
<comment type="subcellular location">
    <subcellularLocation>
        <location evidence="1 8">Cell membrane</location>
        <topology evidence="1 8">Multi-pass membrane protein</topology>
    </subcellularLocation>
</comment>
<evidence type="ECO:0000256" key="8">
    <source>
        <dbReference type="RuleBase" id="RU363032"/>
    </source>
</evidence>
<dbReference type="GO" id="GO:0005886">
    <property type="term" value="C:plasma membrane"/>
    <property type="evidence" value="ECO:0007669"/>
    <property type="project" value="UniProtKB-SubCell"/>
</dbReference>
<evidence type="ECO:0000256" key="6">
    <source>
        <dbReference type="ARBA" id="ARBA00022989"/>
    </source>
</evidence>
<feature type="transmembrane region" description="Helical" evidence="8">
    <location>
        <begin position="30"/>
        <end position="53"/>
    </location>
</feature>
<feature type="transmembrane region" description="Helical" evidence="8">
    <location>
        <begin position="240"/>
        <end position="263"/>
    </location>
</feature>
<evidence type="ECO:0000313" key="11">
    <source>
        <dbReference type="EMBL" id="SFT93845.1"/>
    </source>
</evidence>
<feature type="domain" description="ABC transmembrane type-1" evidence="9">
    <location>
        <begin position="205"/>
        <end position="411"/>
    </location>
</feature>
<dbReference type="EMBL" id="CAJNAU010000001">
    <property type="protein sequence ID" value="CAE6693054.1"/>
    <property type="molecule type" value="Genomic_DNA"/>
</dbReference>
<evidence type="ECO:0000256" key="3">
    <source>
        <dbReference type="ARBA" id="ARBA00022448"/>
    </source>
</evidence>
<dbReference type="PROSITE" id="PS50928">
    <property type="entry name" value="ABC_TM1"/>
    <property type="match status" value="1"/>
</dbReference>
<dbReference type="InterPro" id="IPR000515">
    <property type="entry name" value="MetI-like"/>
</dbReference>
<dbReference type="Proteomes" id="UP000198844">
    <property type="component" value="Unassembled WGS sequence"/>
</dbReference>
<evidence type="ECO:0000256" key="1">
    <source>
        <dbReference type="ARBA" id="ARBA00004651"/>
    </source>
</evidence>
<protein>
    <submittedName>
        <fullName evidence="11">Putative spermidine/putrescine transport system permease protein</fullName>
    </submittedName>
</protein>
<dbReference type="EMBL" id="FPBH01000005">
    <property type="protein sequence ID" value="SFT93845.1"/>
    <property type="molecule type" value="Genomic_DNA"/>
</dbReference>
<evidence type="ECO:0000256" key="2">
    <source>
        <dbReference type="ARBA" id="ARBA00007069"/>
    </source>
</evidence>
<dbReference type="AlphaFoldDB" id="A0A1I7C330"/>
<organism evidence="11 12">
    <name type="scientific">Paraburkholderia aspalathi</name>
    <dbReference type="NCBI Taxonomy" id="1324617"/>
    <lineage>
        <taxon>Bacteria</taxon>
        <taxon>Pseudomonadati</taxon>
        <taxon>Pseudomonadota</taxon>
        <taxon>Betaproteobacteria</taxon>
        <taxon>Burkholderiales</taxon>
        <taxon>Burkholderiaceae</taxon>
        <taxon>Paraburkholderia</taxon>
    </lineage>
</organism>
<evidence type="ECO:0000313" key="12">
    <source>
        <dbReference type="Proteomes" id="UP000198844"/>
    </source>
</evidence>
<evidence type="ECO:0000256" key="5">
    <source>
        <dbReference type="ARBA" id="ARBA00022692"/>
    </source>
</evidence>
<proteinExistence type="inferred from homology"/>
<comment type="similarity">
    <text evidence="2">Belongs to the binding-protein-dependent transport system permease family. CysTW subfamily.</text>
</comment>
<dbReference type="RefSeq" id="WP_200617752.1">
    <property type="nucleotide sequence ID" value="NZ_CAJNAU010000001.1"/>
</dbReference>
<gene>
    <name evidence="10" type="ORF">R69658_00132</name>
    <name evidence="11" type="ORF">SAMN05192563_1005405</name>
</gene>
<keyword evidence="13" id="KW-1185">Reference proteome</keyword>
<keyword evidence="4" id="KW-1003">Cell membrane</keyword>
<accession>A0A1I7C330</accession>
<dbReference type="PANTHER" id="PTHR42929:SF5">
    <property type="entry name" value="ABC TRANSPORTER PERMEASE PROTEIN"/>
    <property type="match status" value="1"/>
</dbReference>